<evidence type="ECO:0000256" key="3">
    <source>
        <dbReference type="ARBA" id="ARBA00022448"/>
    </source>
</evidence>
<feature type="transmembrane region" description="Helical" evidence="8">
    <location>
        <begin position="364"/>
        <end position="384"/>
    </location>
</feature>
<comment type="similarity">
    <text evidence="2 7">Belongs to the purine-cytosine permease (2.A.39) family.</text>
</comment>
<keyword evidence="3 7" id="KW-0813">Transport</keyword>
<dbReference type="InterPro" id="IPR001248">
    <property type="entry name" value="Pur-cyt_permease"/>
</dbReference>
<dbReference type="PANTHER" id="PTHR31806">
    <property type="entry name" value="PURINE-CYTOSINE PERMEASE FCY2-RELATED"/>
    <property type="match status" value="1"/>
</dbReference>
<feature type="transmembrane region" description="Helical" evidence="8">
    <location>
        <begin position="172"/>
        <end position="195"/>
    </location>
</feature>
<gene>
    <name evidence="9" type="ORF">H7J73_11795</name>
</gene>
<evidence type="ECO:0000313" key="9">
    <source>
        <dbReference type="EMBL" id="MCV7226709.1"/>
    </source>
</evidence>
<keyword evidence="6 7" id="KW-0472">Membrane</keyword>
<sequence>MNTTDSPAVDPGGRSAMIESRSIDYVPDDERHGKVSHQGPFWFVGNFQPFTLALGFVGPSLGLSLWWTIVAGIAGIAFGTLFMAFHATQGPVLGLPQMIQSRAQFGYRGVLLPLIGTLFTFVGFNVVDVVIIKSGLQSIFGWNPTIVAVVITLIAALVAIFGHDLLHKTFRVLFWISLPLWIVLTAGVIFGGVVGTTAPGVGAGGFSVVAFLVQFSVAASYNITYAPYVSDYSRYLPRSTKPSAIIASVFVGASASPAWLIPLGAWMATYLGASDALAGINQTGNAVVPVLGAILAVVSTLVLVATMGLNAYSGMLTVVTGLDSLRSVNPTRSLRVVTIVVLAAAWLVMGLLLTNATTALNTTLLIMLYLLAPWTAVNLTDYFFVRRGHYVIADLFTPNGIYGAWSWRGLTAFLVGVAAEIPFVDLPFFVGPAARAMGEVDIAFIIGLLVSGLVYIAVTRSLDVTHELALIDAAPSITEEEKR</sequence>
<feature type="transmembrane region" description="Helical" evidence="8">
    <location>
        <begin position="65"/>
        <end position="85"/>
    </location>
</feature>
<feature type="transmembrane region" description="Helical" evidence="8">
    <location>
        <begin position="139"/>
        <end position="160"/>
    </location>
</feature>
<dbReference type="InterPro" id="IPR026030">
    <property type="entry name" value="Pur-cyt_permease_Fcy2/21/22"/>
</dbReference>
<evidence type="ECO:0000256" key="8">
    <source>
        <dbReference type="SAM" id="Phobius"/>
    </source>
</evidence>
<feature type="transmembrane region" description="Helical" evidence="8">
    <location>
        <begin position="201"/>
        <end position="223"/>
    </location>
</feature>
<dbReference type="Proteomes" id="UP001526201">
    <property type="component" value="Unassembled WGS sequence"/>
</dbReference>
<keyword evidence="5 8" id="KW-1133">Transmembrane helix</keyword>
<dbReference type="RefSeq" id="WP_264067582.1">
    <property type="nucleotide sequence ID" value="NZ_JACKTY010000028.1"/>
</dbReference>
<name>A0ABT3CB44_9MYCO</name>
<feature type="transmembrane region" description="Helical" evidence="8">
    <location>
        <begin position="105"/>
        <end position="127"/>
    </location>
</feature>
<keyword evidence="10" id="KW-1185">Reference proteome</keyword>
<evidence type="ECO:0000256" key="2">
    <source>
        <dbReference type="ARBA" id="ARBA00008974"/>
    </source>
</evidence>
<keyword evidence="4 8" id="KW-0812">Transmembrane</keyword>
<protein>
    <submittedName>
        <fullName evidence="9">Cytosine permease</fullName>
    </submittedName>
</protein>
<evidence type="ECO:0000313" key="10">
    <source>
        <dbReference type="Proteomes" id="UP001526201"/>
    </source>
</evidence>
<evidence type="ECO:0000256" key="7">
    <source>
        <dbReference type="PIRNR" id="PIRNR002744"/>
    </source>
</evidence>
<dbReference type="PANTHER" id="PTHR31806:SF1">
    <property type="entry name" value="PURINE-CYTOSINE PERMEASE FCY2-RELATED"/>
    <property type="match status" value="1"/>
</dbReference>
<comment type="caution">
    <text evidence="9">The sequence shown here is derived from an EMBL/GenBank/DDBJ whole genome shotgun (WGS) entry which is preliminary data.</text>
</comment>
<proteinExistence type="inferred from homology"/>
<organism evidence="9 10">
    <name type="scientific">Mycolicibacterium komossense</name>
    <dbReference type="NCBI Taxonomy" id="1779"/>
    <lineage>
        <taxon>Bacteria</taxon>
        <taxon>Bacillati</taxon>
        <taxon>Actinomycetota</taxon>
        <taxon>Actinomycetes</taxon>
        <taxon>Mycobacteriales</taxon>
        <taxon>Mycobacteriaceae</taxon>
        <taxon>Mycolicibacterium</taxon>
    </lineage>
</organism>
<feature type="transmembrane region" description="Helical" evidence="8">
    <location>
        <begin position="405"/>
        <end position="430"/>
    </location>
</feature>
<evidence type="ECO:0000256" key="6">
    <source>
        <dbReference type="ARBA" id="ARBA00023136"/>
    </source>
</evidence>
<feature type="transmembrane region" description="Helical" evidence="8">
    <location>
        <begin position="442"/>
        <end position="458"/>
    </location>
</feature>
<feature type="transmembrane region" description="Helical" evidence="8">
    <location>
        <begin position="333"/>
        <end position="352"/>
    </location>
</feature>
<feature type="transmembrane region" description="Helical" evidence="8">
    <location>
        <begin position="244"/>
        <end position="266"/>
    </location>
</feature>
<reference evidence="9 10" key="1">
    <citation type="journal article" date="2022" name="BMC Genomics">
        <title>Comparative genome analysis of mycobacteria focusing on tRNA and non-coding RNA.</title>
        <authorList>
            <person name="Behra P.R.K."/>
            <person name="Pettersson B.M.F."/>
            <person name="Ramesh M."/>
            <person name="Das S."/>
            <person name="Dasgupta S."/>
            <person name="Kirsebom L.A."/>
        </authorList>
    </citation>
    <scope>NUCLEOTIDE SEQUENCE [LARGE SCALE GENOMIC DNA]</scope>
    <source>
        <strain evidence="9 10">DSM 44078</strain>
    </source>
</reference>
<evidence type="ECO:0000256" key="1">
    <source>
        <dbReference type="ARBA" id="ARBA00004141"/>
    </source>
</evidence>
<dbReference type="EMBL" id="JACKTY010000028">
    <property type="protein sequence ID" value="MCV7226709.1"/>
    <property type="molecule type" value="Genomic_DNA"/>
</dbReference>
<dbReference type="Pfam" id="PF02133">
    <property type="entry name" value="Transp_cyt_pur"/>
    <property type="match status" value="1"/>
</dbReference>
<dbReference type="PIRSF" id="PIRSF002744">
    <property type="entry name" value="Pur-cyt_permease"/>
    <property type="match status" value="1"/>
</dbReference>
<accession>A0ABT3CB44</accession>
<feature type="transmembrane region" description="Helical" evidence="8">
    <location>
        <begin position="286"/>
        <end position="312"/>
    </location>
</feature>
<evidence type="ECO:0000256" key="4">
    <source>
        <dbReference type="ARBA" id="ARBA00022692"/>
    </source>
</evidence>
<comment type="subcellular location">
    <subcellularLocation>
        <location evidence="1">Membrane</location>
        <topology evidence="1">Multi-pass membrane protein</topology>
    </subcellularLocation>
</comment>
<evidence type="ECO:0000256" key="5">
    <source>
        <dbReference type="ARBA" id="ARBA00022989"/>
    </source>
</evidence>
<dbReference type="Gene3D" id="1.10.4160.10">
    <property type="entry name" value="Hydantoin permease"/>
    <property type="match status" value="1"/>
</dbReference>